<name>A0A1U7CJ36_9BACT</name>
<organism evidence="1 2">
    <name type="scientific">Paludisphaera borealis</name>
    <dbReference type="NCBI Taxonomy" id="1387353"/>
    <lineage>
        <taxon>Bacteria</taxon>
        <taxon>Pseudomonadati</taxon>
        <taxon>Planctomycetota</taxon>
        <taxon>Planctomycetia</taxon>
        <taxon>Isosphaerales</taxon>
        <taxon>Isosphaeraceae</taxon>
        <taxon>Paludisphaera</taxon>
    </lineage>
</organism>
<evidence type="ECO:0000313" key="2">
    <source>
        <dbReference type="Proteomes" id="UP000186309"/>
    </source>
</evidence>
<reference evidence="2" key="1">
    <citation type="submission" date="2016-12" db="EMBL/GenBank/DDBJ databases">
        <title>Comparative genomics of four Isosphaeraceae planctomycetes: a common pool of plasmids and glycoside hydrolase genes.</title>
        <authorList>
            <person name="Ivanova A."/>
        </authorList>
    </citation>
    <scope>NUCLEOTIDE SEQUENCE [LARGE SCALE GENOMIC DNA]</scope>
    <source>
        <strain evidence="2">PX4</strain>
    </source>
</reference>
<dbReference type="InterPro" id="IPR010869">
    <property type="entry name" value="DUF1501"/>
</dbReference>
<evidence type="ECO:0000313" key="1">
    <source>
        <dbReference type="EMBL" id="APW58916.1"/>
    </source>
</evidence>
<dbReference type="PANTHER" id="PTHR43737:SF1">
    <property type="entry name" value="DUF1501 DOMAIN-CONTAINING PROTEIN"/>
    <property type="match status" value="1"/>
</dbReference>
<dbReference type="EMBL" id="CP019082">
    <property type="protein sequence ID" value="APW58916.1"/>
    <property type="molecule type" value="Genomic_DNA"/>
</dbReference>
<dbReference type="InterPro" id="IPR017850">
    <property type="entry name" value="Alkaline_phosphatase_core_sf"/>
</dbReference>
<keyword evidence="2" id="KW-1185">Reference proteome</keyword>
<dbReference type="SUPFAM" id="SSF53649">
    <property type="entry name" value="Alkaline phosphatase-like"/>
    <property type="match status" value="1"/>
</dbReference>
<dbReference type="AlphaFoldDB" id="A0A1U7CJ36"/>
<proteinExistence type="predicted"/>
<dbReference type="OrthoDB" id="127333at2"/>
<dbReference type="STRING" id="1387353.BSF38_00327"/>
<dbReference type="Proteomes" id="UP000186309">
    <property type="component" value="Chromosome"/>
</dbReference>
<evidence type="ECO:0008006" key="3">
    <source>
        <dbReference type="Google" id="ProtNLM"/>
    </source>
</evidence>
<gene>
    <name evidence="1" type="ORF">BSF38_00327</name>
</gene>
<dbReference type="RefSeq" id="WP_076343166.1">
    <property type="nucleotide sequence ID" value="NZ_CP019082.1"/>
</dbReference>
<dbReference type="Pfam" id="PF07394">
    <property type="entry name" value="DUF1501"/>
    <property type="match status" value="1"/>
</dbReference>
<dbReference type="KEGG" id="pbor:BSF38_00327"/>
<protein>
    <recommendedName>
        <fullName evidence="3">DUF1501 domain-containing protein</fullName>
    </recommendedName>
</protein>
<sequence>MASRTGRTSEAQPWHPQMTRRLAVQAGAVGLLGLGIEHLGALRAMGGPATPKGRDDRAVIYIFLSGGLSQLDSFDLKPDAPAEIRGEFRPIATRTPGLSICEHLPKLAERSGLWSLVRSLTHSSNDHSAGHHIMLSGRSDLPSGFDPTKPRPSDWPSIASIAGALCPPRNNLPPAVVLPEKLIHSTGRAIPGQFGGEMGAKHDPWFIEASPFDPTAYGAYPTYEFDHQQRPPAGAKTKRFQTPSLGLPEGFSESRLAGRLGLLATLDRQRSALENSAAAGGFDDERQGAVSLLTDRKVKQAFDVLHAPDAVLDRYGRHTFGWSLLMAKRLVEAGVKLVQVNLGNNETWDNHGNIFPHLKDKLFPPTDQAVSALLDDLNASGLLDSTLVVMAGEFGRTPKISRLAEFYKLPGRDHWGPAQSVLLAGGGVQGGRVIGSTDKIGGYPRSDPHPPENFAATIYNALGLPSNVSWRDPQDRPHFVYHGEPISALM</sequence>
<accession>A0A1U7CJ36</accession>
<dbReference type="PANTHER" id="PTHR43737">
    <property type="entry name" value="BLL7424 PROTEIN"/>
    <property type="match status" value="1"/>
</dbReference>